<proteinExistence type="predicted"/>
<feature type="transmembrane region" description="Helical" evidence="8">
    <location>
        <begin position="38"/>
        <end position="58"/>
    </location>
</feature>
<evidence type="ECO:0000256" key="1">
    <source>
        <dbReference type="ARBA" id="ARBA00004141"/>
    </source>
</evidence>
<comment type="pathway">
    <text evidence="2">Carotenoid biosynthesis.</text>
</comment>
<dbReference type="RefSeq" id="WP_227448849.1">
    <property type="nucleotide sequence ID" value="NZ_JAIQWC010000003.1"/>
</dbReference>
<keyword evidence="7" id="KW-0413">Isomerase</keyword>
<dbReference type="GO" id="GO:0016872">
    <property type="term" value="F:intramolecular lyase activity"/>
    <property type="evidence" value="ECO:0007669"/>
    <property type="project" value="InterPro"/>
</dbReference>
<keyword evidence="4" id="KW-0125">Carotenoid biosynthesis</keyword>
<dbReference type="GO" id="GO:0016117">
    <property type="term" value="P:carotenoid biosynthetic process"/>
    <property type="evidence" value="ECO:0007669"/>
    <property type="project" value="UniProtKB-KW"/>
</dbReference>
<evidence type="ECO:0000256" key="7">
    <source>
        <dbReference type="ARBA" id="ARBA00023235"/>
    </source>
</evidence>
<sequence>MGADPGGGGMIYLLALLGVIGCMLLVDRRFELFLWHRPLPALLVLAAGVAYFLAWDLWGIAEGVFLHRQSPYMTGVMLAPQLPLEEGFFLLFLSQITMVLFTGALRLLRGRGRDARAATPADPTDRGSR</sequence>
<feature type="transmembrane region" description="Helical" evidence="8">
    <location>
        <begin position="6"/>
        <end position="26"/>
    </location>
</feature>
<protein>
    <submittedName>
        <fullName evidence="9">C50 carotenoid gamma-cyclase subunit alpha CrtYg</fullName>
    </submittedName>
</protein>
<evidence type="ECO:0000256" key="2">
    <source>
        <dbReference type="ARBA" id="ARBA00004829"/>
    </source>
</evidence>
<name>A0AAP3AJP5_MICLU</name>
<dbReference type="InterPro" id="IPR017825">
    <property type="entry name" value="Lycopene_cyclase_dom"/>
</dbReference>
<keyword evidence="5 8" id="KW-1133">Transmembrane helix</keyword>
<dbReference type="Proteomes" id="UP001205867">
    <property type="component" value="Unassembled WGS sequence"/>
</dbReference>
<evidence type="ECO:0000313" key="10">
    <source>
        <dbReference type="Proteomes" id="UP001205867"/>
    </source>
</evidence>
<gene>
    <name evidence="9" type="primary">crtYg</name>
    <name evidence="9" type="ORF">M3A82_007390</name>
</gene>
<evidence type="ECO:0000256" key="3">
    <source>
        <dbReference type="ARBA" id="ARBA00022692"/>
    </source>
</evidence>
<keyword evidence="3 8" id="KW-0812">Transmembrane</keyword>
<evidence type="ECO:0000256" key="4">
    <source>
        <dbReference type="ARBA" id="ARBA00022746"/>
    </source>
</evidence>
<accession>A0AAP3AJP5</accession>
<dbReference type="NCBIfam" id="TIGR03462">
    <property type="entry name" value="CarR_dom_SF"/>
    <property type="match status" value="1"/>
</dbReference>
<evidence type="ECO:0000256" key="8">
    <source>
        <dbReference type="SAM" id="Phobius"/>
    </source>
</evidence>
<feature type="transmembrane region" description="Helical" evidence="8">
    <location>
        <begin position="87"/>
        <end position="108"/>
    </location>
</feature>
<organism evidence="9 10">
    <name type="scientific">Micrococcus luteus</name>
    <name type="common">Micrococcus lysodeikticus</name>
    <dbReference type="NCBI Taxonomy" id="1270"/>
    <lineage>
        <taxon>Bacteria</taxon>
        <taxon>Bacillati</taxon>
        <taxon>Actinomycetota</taxon>
        <taxon>Actinomycetes</taxon>
        <taxon>Micrococcales</taxon>
        <taxon>Micrococcaceae</taxon>
        <taxon>Micrococcus</taxon>
    </lineage>
</organism>
<reference evidence="9" key="1">
    <citation type="submission" date="2023-06" db="EMBL/GenBank/DDBJ databases">
        <title>lsaBGC provides a comprehensive framework for evolutionary analysis of biosynthetic gene clusters within focal taxa.</title>
        <authorList>
            <person name="Salamzade R."/>
            <person name="Sandstrom S."/>
            <person name="Kalan L.R."/>
        </authorList>
    </citation>
    <scope>NUCLEOTIDE SEQUENCE</scope>
    <source>
        <strain evidence="9">P3-SID899</strain>
    </source>
</reference>
<dbReference type="EMBL" id="JALXKZ020000015">
    <property type="protein sequence ID" value="MCV7629163.1"/>
    <property type="molecule type" value="Genomic_DNA"/>
</dbReference>
<comment type="subcellular location">
    <subcellularLocation>
        <location evidence="1">Membrane</location>
        <topology evidence="1">Multi-pass membrane protein</topology>
    </subcellularLocation>
</comment>
<comment type="caution">
    <text evidence="9">The sequence shown here is derived from an EMBL/GenBank/DDBJ whole genome shotgun (WGS) entry which is preliminary data.</text>
</comment>
<keyword evidence="6 8" id="KW-0472">Membrane</keyword>
<dbReference type="GO" id="GO:0045436">
    <property type="term" value="F:lycopene beta cyclase activity"/>
    <property type="evidence" value="ECO:0007669"/>
    <property type="project" value="UniProtKB-ARBA"/>
</dbReference>
<evidence type="ECO:0000256" key="6">
    <source>
        <dbReference type="ARBA" id="ARBA00023136"/>
    </source>
</evidence>
<dbReference type="GO" id="GO:0016020">
    <property type="term" value="C:membrane"/>
    <property type="evidence" value="ECO:0007669"/>
    <property type="project" value="UniProtKB-SubCell"/>
</dbReference>
<evidence type="ECO:0000313" key="9">
    <source>
        <dbReference type="EMBL" id="MCV7629163.1"/>
    </source>
</evidence>
<dbReference type="AlphaFoldDB" id="A0AAP3AJP5"/>
<evidence type="ECO:0000256" key="5">
    <source>
        <dbReference type="ARBA" id="ARBA00022989"/>
    </source>
</evidence>